<dbReference type="RefSeq" id="WP_200505380.1">
    <property type="nucleotide sequence ID" value="NZ_JAEHFX010000002.1"/>
</dbReference>
<dbReference type="EMBL" id="JAEHFX010000002">
    <property type="protein sequence ID" value="MBK0402639.1"/>
    <property type="molecule type" value="Genomic_DNA"/>
</dbReference>
<proteinExistence type="predicted"/>
<evidence type="ECO:0000313" key="1">
    <source>
        <dbReference type="EMBL" id="MBK0402639.1"/>
    </source>
</evidence>
<organism evidence="1 2">
    <name type="scientific">Adhaeribacter terrigena</name>
    <dbReference type="NCBI Taxonomy" id="2793070"/>
    <lineage>
        <taxon>Bacteria</taxon>
        <taxon>Pseudomonadati</taxon>
        <taxon>Bacteroidota</taxon>
        <taxon>Cytophagia</taxon>
        <taxon>Cytophagales</taxon>
        <taxon>Hymenobacteraceae</taxon>
        <taxon>Adhaeribacter</taxon>
    </lineage>
</organism>
<gene>
    <name evidence="1" type="ORF">I5M27_06560</name>
</gene>
<evidence type="ECO:0000313" key="2">
    <source>
        <dbReference type="Proteomes" id="UP000644147"/>
    </source>
</evidence>
<reference evidence="1 2" key="1">
    <citation type="submission" date="2020-12" db="EMBL/GenBank/DDBJ databases">
        <title>Bacterial novel species Adhaeribacter sp. BT258 isolated from soil.</title>
        <authorList>
            <person name="Jung H.-Y."/>
        </authorList>
    </citation>
    <scope>NUCLEOTIDE SEQUENCE [LARGE SCALE GENOMIC DNA]</scope>
    <source>
        <strain evidence="1 2">BT258</strain>
    </source>
</reference>
<accession>A0ABS1BZS3</accession>
<protein>
    <submittedName>
        <fullName evidence="1">Uncharacterized protein</fullName>
    </submittedName>
</protein>
<comment type="caution">
    <text evidence="1">The sequence shown here is derived from an EMBL/GenBank/DDBJ whole genome shotgun (WGS) entry which is preliminary data.</text>
</comment>
<keyword evidence="2" id="KW-1185">Reference proteome</keyword>
<sequence length="58" mass="6535">MADDLWFLMFFSLAWESATYIISILKMRETSPLPPPKGDLTGVPSMRILPADFFALQG</sequence>
<name>A0ABS1BZS3_9BACT</name>
<dbReference type="Proteomes" id="UP000644147">
    <property type="component" value="Unassembled WGS sequence"/>
</dbReference>